<reference evidence="2 3" key="1">
    <citation type="submission" date="2015-02" db="EMBL/GenBank/DDBJ databases">
        <title>Improved understanding of the partial-nitritation anammox process through 23 genomes representing the majority of the microbial community.</title>
        <authorList>
            <person name="Speth D.R."/>
            <person name="In T Zandt M."/>
            <person name="Guerrero Cruz S."/>
            <person name="Jetten M.S."/>
            <person name="Dutilh B.E."/>
        </authorList>
    </citation>
    <scope>NUCLEOTIDE SEQUENCE [LARGE SCALE GENOMIC DNA]</scope>
    <source>
        <strain evidence="2">OLB20</strain>
    </source>
</reference>
<proteinExistence type="predicted"/>
<comment type="caution">
    <text evidence="2">The sequence shown here is derived from an EMBL/GenBank/DDBJ whole genome shotgun (WGS) entry which is preliminary data.</text>
</comment>
<dbReference type="EMBL" id="JYNZ01000005">
    <property type="protein sequence ID" value="KXK26007.1"/>
    <property type="molecule type" value="Genomic_DNA"/>
</dbReference>
<keyword evidence="1" id="KW-1133">Transmembrane helix</keyword>
<evidence type="ECO:0000256" key="1">
    <source>
        <dbReference type="SAM" id="Phobius"/>
    </source>
</evidence>
<dbReference type="Proteomes" id="UP000070457">
    <property type="component" value="Unassembled WGS sequence"/>
</dbReference>
<feature type="transmembrane region" description="Helical" evidence="1">
    <location>
        <begin position="33"/>
        <end position="50"/>
    </location>
</feature>
<gene>
    <name evidence="2" type="ORF">TR69_WS6001001299</name>
</gene>
<name>A0A136LWM0_9BACT</name>
<evidence type="ECO:0000313" key="3">
    <source>
        <dbReference type="Proteomes" id="UP000070457"/>
    </source>
</evidence>
<dbReference type="STRING" id="1617426.TR69_WS6001001299"/>
<sequence length="79" mass="8256">MHRIRKSARNLSVLAFEPERGVCALTGRRSRTLITASAVMIAVITVIYALSELNVAAESIGVPVAALYGATVAVVNTGS</sequence>
<feature type="transmembrane region" description="Helical" evidence="1">
    <location>
        <begin position="56"/>
        <end position="75"/>
    </location>
</feature>
<organism evidence="2 3">
    <name type="scientific">candidate division WS6 bacterium OLB20</name>
    <dbReference type="NCBI Taxonomy" id="1617426"/>
    <lineage>
        <taxon>Bacteria</taxon>
        <taxon>Candidatus Dojkabacteria</taxon>
    </lineage>
</organism>
<accession>A0A136LWM0</accession>
<dbReference type="AlphaFoldDB" id="A0A136LWM0"/>
<evidence type="ECO:0000313" key="2">
    <source>
        <dbReference type="EMBL" id="KXK26007.1"/>
    </source>
</evidence>
<keyword evidence="1" id="KW-0812">Transmembrane</keyword>
<protein>
    <submittedName>
        <fullName evidence="2">Uncharacterized protein</fullName>
    </submittedName>
</protein>
<keyword evidence="1" id="KW-0472">Membrane</keyword>